<proteinExistence type="predicted"/>
<comment type="caution">
    <text evidence="2">The sequence shown here is derived from an EMBL/GenBank/DDBJ whole genome shotgun (WGS) entry which is preliminary data.</text>
</comment>
<reference evidence="2 3" key="1">
    <citation type="journal article" date="2023" name="Plants (Basel)">
        <title>Bridging the Gap: Combining Genomics and Transcriptomics Approaches to Understand Stylosanthes scabra, an Orphan Legume from the Brazilian Caatinga.</title>
        <authorList>
            <person name="Ferreira-Neto J.R.C."/>
            <person name="da Silva M.D."/>
            <person name="Binneck E."/>
            <person name="de Melo N.F."/>
            <person name="da Silva R.H."/>
            <person name="de Melo A.L.T.M."/>
            <person name="Pandolfi V."/>
            <person name="Bustamante F.O."/>
            <person name="Brasileiro-Vidal A.C."/>
            <person name="Benko-Iseppon A.M."/>
        </authorList>
    </citation>
    <scope>NUCLEOTIDE SEQUENCE [LARGE SCALE GENOMIC DNA]</scope>
    <source>
        <tissue evidence="2">Leaves</tissue>
    </source>
</reference>
<feature type="region of interest" description="Disordered" evidence="1">
    <location>
        <begin position="1"/>
        <end position="22"/>
    </location>
</feature>
<dbReference type="EMBL" id="JASCZI010121038">
    <property type="protein sequence ID" value="MED6159136.1"/>
    <property type="molecule type" value="Genomic_DNA"/>
</dbReference>
<evidence type="ECO:0000313" key="3">
    <source>
        <dbReference type="Proteomes" id="UP001341840"/>
    </source>
</evidence>
<keyword evidence="3" id="KW-1185">Reference proteome</keyword>
<organism evidence="2 3">
    <name type="scientific">Stylosanthes scabra</name>
    <dbReference type="NCBI Taxonomy" id="79078"/>
    <lineage>
        <taxon>Eukaryota</taxon>
        <taxon>Viridiplantae</taxon>
        <taxon>Streptophyta</taxon>
        <taxon>Embryophyta</taxon>
        <taxon>Tracheophyta</taxon>
        <taxon>Spermatophyta</taxon>
        <taxon>Magnoliopsida</taxon>
        <taxon>eudicotyledons</taxon>
        <taxon>Gunneridae</taxon>
        <taxon>Pentapetalae</taxon>
        <taxon>rosids</taxon>
        <taxon>fabids</taxon>
        <taxon>Fabales</taxon>
        <taxon>Fabaceae</taxon>
        <taxon>Papilionoideae</taxon>
        <taxon>50 kb inversion clade</taxon>
        <taxon>dalbergioids sensu lato</taxon>
        <taxon>Dalbergieae</taxon>
        <taxon>Pterocarpus clade</taxon>
        <taxon>Stylosanthes</taxon>
    </lineage>
</organism>
<dbReference type="Proteomes" id="UP001341840">
    <property type="component" value="Unassembled WGS sequence"/>
</dbReference>
<evidence type="ECO:0000313" key="2">
    <source>
        <dbReference type="EMBL" id="MED6159136.1"/>
    </source>
</evidence>
<gene>
    <name evidence="2" type="ORF">PIB30_039561</name>
</gene>
<sequence>MQWEILNTGSHRPLASSYSMPISSERGTVVEESIAGSSIAGRADESLGAYDHGLGLYCRRTQKEKEKHRRLVPPPRFPLTVALASSSTTPEAVTSGVENLTLQPVAL</sequence>
<name>A0ABU6UD04_9FABA</name>
<evidence type="ECO:0000256" key="1">
    <source>
        <dbReference type="SAM" id="MobiDB-lite"/>
    </source>
</evidence>
<protein>
    <submittedName>
        <fullName evidence="2">Uncharacterized protein</fullName>
    </submittedName>
</protein>
<accession>A0ABU6UD04</accession>